<feature type="compositionally biased region" description="Low complexity" evidence="1">
    <location>
        <begin position="230"/>
        <end position="255"/>
    </location>
</feature>
<gene>
    <name evidence="2" type="ORF">RHOBADRAFT_49357</name>
</gene>
<dbReference type="GeneID" id="28975687"/>
<dbReference type="Proteomes" id="UP000053890">
    <property type="component" value="Unassembled WGS sequence"/>
</dbReference>
<name>A0A194S8C8_RHOGW</name>
<keyword evidence="3" id="KW-1185">Reference proteome</keyword>
<reference evidence="2 3" key="1">
    <citation type="journal article" date="2015" name="Front. Microbiol.">
        <title>Genome sequence of the plant growth promoting endophytic yeast Rhodotorula graminis WP1.</title>
        <authorList>
            <person name="Firrincieli A."/>
            <person name="Otillar R."/>
            <person name="Salamov A."/>
            <person name="Schmutz J."/>
            <person name="Khan Z."/>
            <person name="Redman R.S."/>
            <person name="Fleck N.D."/>
            <person name="Lindquist E."/>
            <person name="Grigoriev I.V."/>
            <person name="Doty S.L."/>
        </authorList>
    </citation>
    <scope>NUCLEOTIDE SEQUENCE [LARGE SCALE GENOMIC DNA]</scope>
    <source>
        <strain evidence="2 3">WP1</strain>
    </source>
</reference>
<dbReference type="RefSeq" id="XP_018272896.1">
    <property type="nucleotide sequence ID" value="XM_018415239.1"/>
</dbReference>
<accession>A0A194S8C8</accession>
<organism evidence="2 3">
    <name type="scientific">Rhodotorula graminis (strain WP1)</name>
    <dbReference type="NCBI Taxonomy" id="578459"/>
    <lineage>
        <taxon>Eukaryota</taxon>
        <taxon>Fungi</taxon>
        <taxon>Dikarya</taxon>
        <taxon>Basidiomycota</taxon>
        <taxon>Pucciniomycotina</taxon>
        <taxon>Microbotryomycetes</taxon>
        <taxon>Sporidiobolales</taxon>
        <taxon>Sporidiobolaceae</taxon>
        <taxon>Rhodotorula</taxon>
    </lineage>
</organism>
<feature type="compositionally biased region" description="Low complexity" evidence="1">
    <location>
        <begin position="110"/>
        <end position="212"/>
    </location>
</feature>
<evidence type="ECO:0000313" key="2">
    <source>
        <dbReference type="EMBL" id="KPV76847.1"/>
    </source>
</evidence>
<evidence type="ECO:0000256" key="1">
    <source>
        <dbReference type="SAM" id="MobiDB-lite"/>
    </source>
</evidence>
<dbReference type="EMBL" id="KQ474075">
    <property type="protein sequence ID" value="KPV76847.1"/>
    <property type="molecule type" value="Genomic_DNA"/>
</dbReference>
<dbReference type="AlphaFoldDB" id="A0A194S8C8"/>
<dbReference type="STRING" id="578459.A0A194S8C8"/>
<proteinExistence type="predicted"/>
<protein>
    <submittedName>
        <fullName evidence="2">Uncharacterized protein</fullName>
    </submittedName>
</protein>
<feature type="compositionally biased region" description="Low complexity" evidence="1">
    <location>
        <begin position="65"/>
        <end position="79"/>
    </location>
</feature>
<feature type="compositionally biased region" description="Gly residues" evidence="1">
    <location>
        <begin position="54"/>
        <end position="64"/>
    </location>
</feature>
<feature type="region of interest" description="Disordered" evidence="1">
    <location>
        <begin position="24"/>
        <end position="297"/>
    </location>
</feature>
<sequence>MVKAALSSAFSLIPSALRPATLSAQLPMSDKSAPRHDIPRSPSPTFEFDERSGGLRGGGMGEGSSSGFSSVAAASGAKARPQPLLRTSTSAVDMRRPSTASHPGSPVDRSVGSPGLGVSPVSSYFPSSAPLPSPSTSLPQQQRRFFPQHPGGGSQPSSPAGSRFPSLSASLGPSSSAAHAPTSPVSSTSARFPLSASLGPSSASPTAPSRGTFPPLAPPGMVRRNTTDRPAPAVSSMSSPPLSTSGLSPSSSAFAQVGALGGENGRRSSEAVTRSGSGGGGAPQIRRRGTVDGYGLG</sequence>
<evidence type="ECO:0000313" key="3">
    <source>
        <dbReference type="Proteomes" id="UP000053890"/>
    </source>
</evidence>